<dbReference type="AlphaFoldDB" id="A0A7W7AHZ9"/>
<sequence>MLLADPTSYLQALEGPAEAVARRLTLIRTDRRHSHVAIIFEGLIAARQFGDWSMTYRDQSAMSPDAFSRRVAVDVAMVDDIALKAVFLGFARMTA</sequence>
<dbReference type="Proteomes" id="UP000574769">
    <property type="component" value="Unassembled WGS sequence"/>
</dbReference>
<dbReference type="Gene3D" id="3.30.70.100">
    <property type="match status" value="1"/>
</dbReference>
<gene>
    <name evidence="2" type="ORF">GGQ96_001511</name>
</gene>
<dbReference type="GO" id="GO:0071949">
    <property type="term" value="F:FAD binding"/>
    <property type="evidence" value="ECO:0007669"/>
    <property type="project" value="InterPro"/>
</dbReference>
<evidence type="ECO:0000313" key="2">
    <source>
        <dbReference type="EMBL" id="MBB4617391.1"/>
    </source>
</evidence>
<dbReference type="Pfam" id="PF04940">
    <property type="entry name" value="BLUF"/>
    <property type="match status" value="1"/>
</dbReference>
<accession>A0A7W7AHZ9</accession>
<dbReference type="PROSITE" id="PS50925">
    <property type="entry name" value="BLUF"/>
    <property type="match status" value="1"/>
</dbReference>
<dbReference type="SUPFAM" id="SSF54975">
    <property type="entry name" value="Acylphosphatase/BLUF domain-like"/>
    <property type="match status" value="1"/>
</dbReference>
<dbReference type="GO" id="GO:0009882">
    <property type="term" value="F:blue light photoreceptor activity"/>
    <property type="evidence" value="ECO:0007669"/>
    <property type="project" value="InterPro"/>
</dbReference>
<comment type="caution">
    <text evidence="2">The sequence shown here is derived from an EMBL/GenBank/DDBJ whole genome shotgun (WGS) entry which is preliminary data.</text>
</comment>
<evidence type="ECO:0000259" key="1">
    <source>
        <dbReference type="PROSITE" id="PS50925"/>
    </source>
</evidence>
<name>A0A7W7AHZ9_9SPHN</name>
<organism evidence="2 3">
    <name type="scientific">Sphingomonas abaci</name>
    <dbReference type="NCBI Taxonomy" id="237611"/>
    <lineage>
        <taxon>Bacteria</taxon>
        <taxon>Pseudomonadati</taxon>
        <taxon>Pseudomonadota</taxon>
        <taxon>Alphaproteobacteria</taxon>
        <taxon>Sphingomonadales</taxon>
        <taxon>Sphingomonadaceae</taxon>
        <taxon>Sphingomonas</taxon>
    </lineage>
</organism>
<evidence type="ECO:0000313" key="3">
    <source>
        <dbReference type="Proteomes" id="UP000574769"/>
    </source>
</evidence>
<protein>
    <recommendedName>
        <fullName evidence="1">BLUF domain-containing protein</fullName>
    </recommendedName>
</protein>
<feature type="domain" description="BLUF" evidence="1">
    <location>
        <begin position="1"/>
        <end position="55"/>
    </location>
</feature>
<proteinExistence type="predicted"/>
<dbReference type="InterPro" id="IPR007024">
    <property type="entry name" value="BLUF_domain"/>
</dbReference>
<reference evidence="2 3" key="1">
    <citation type="submission" date="2020-08" db="EMBL/GenBank/DDBJ databases">
        <title>Genomic Encyclopedia of Type Strains, Phase IV (KMG-IV): sequencing the most valuable type-strain genomes for metagenomic binning, comparative biology and taxonomic classification.</title>
        <authorList>
            <person name="Goeker M."/>
        </authorList>
    </citation>
    <scope>NUCLEOTIDE SEQUENCE [LARGE SCALE GENOMIC DNA]</scope>
    <source>
        <strain evidence="2 3">DSM 15867</strain>
    </source>
</reference>
<keyword evidence="3" id="KW-1185">Reference proteome</keyword>
<dbReference type="InterPro" id="IPR036046">
    <property type="entry name" value="Acylphosphatase-like_dom_sf"/>
</dbReference>
<dbReference type="SMART" id="SM01034">
    <property type="entry name" value="BLUF"/>
    <property type="match status" value="1"/>
</dbReference>
<dbReference type="EMBL" id="JACHNY010000002">
    <property type="protein sequence ID" value="MBB4617391.1"/>
    <property type="molecule type" value="Genomic_DNA"/>
</dbReference>